<name>A0A9W6YJB4_9STRA</name>
<dbReference type="Proteomes" id="UP001165121">
    <property type="component" value="Unassembled WGS sequence"/>
</dbReference>
<gene>
    <name evidence="1" type="ORF">Pfra01_003012200</name>
</gene>
<protein>
    <submittedName>
        <fullName evidence="1">Unnamed protein product</fullName>
    </submittedName>
</protein>
<organism evidence="1 2">
    <name type="scientific">Phytophthora fragariaefolia</name>
    <dbReference type="NCBI Taxonomy" id="1490495"/>
    <lineage>
        <taxon>Eukaryota</taxon>
        <taxon>Sar</taxon>
        <taxon>Stramenopiles</taxon>
        <taxon>Oomycota</taxon>
        <taxon>Peronosporomycetes</taxon>
        <taxon>Peronosporales</taxon>
        <taxon>Peronosporaceae</taxon>
        <taxon>Phytophthora</taxon>
    </lineage>
</organism>
<reference evidence="1" key="1">
    <citation type="submission" date="2023-04" db="EMBL/GenBank/DDBJ databases">
        <title>Phytophthora fragariaefolia NBRC 109709.</title>
        <authorList>
            <person name="Ichikawa N."/>
            <person name="Sato H."/>
            <person name="Tonouchi N."/>
        </authorList>
    </citation>
    <scope>NUCLEOTIDE SEQUENCE</scope>
    <source>
        <strain evidence="1">NBRC 109709</strain>
    </source>
</reference>
<dbReference type="AlphaFoldDB" id="A0A9W6YJB4"/>
<dbReference type="EMBL" id="BSXT01019003">
    <property type="protein sequence ID" value="GMG17356.1"/>
    <property type="molecule type" value="Genomic_DNA"/>
</dbReference>
<evidence type="ECO:0000313" key="1">
    <source>
        <dbReference type="EMBL" id="GMG17356.1"/>
    </source>
</evidence>
<accession>A0A9W6YJB4</accession>
<sequence length="91" mass="9350">MDPQHIGKTTVSQNIFGTYISMAASPLSDTAVANTNPSSQGAATTHSLLNDAVAAGAGPAHVRLVASTNAAQSPQFVVARVERSVQYTVLI</sequence>
<comment type="caution">
    <text evidence="1">The sequence shown here is derived from an EMBL/GenBank/DDBJ whole genome shotgun (WGS) entry which is preliminary data.</text>
</comment>
<proteinExistence type="predicted"/>
<keyword evidence="2" id="KW-1185">Reference proteome</keyword>
<evidence type="ECO:0000313" key="2">
    <source>
        <dbReference type="Proteomes" id="UP001165121"/>
    </source>
</evidence>